<proteinExistence type="predicted"/>
<comment type="caution">
    <text evidence="1">The sequence shown here is derived from an EMBL/GenBank/DDBJ whole genome shotgun (WGS) entry which is preliminary data.</text>
</comment>
<reference evidence="1" key="1">
    <citation type="journal article" date="2014" name="Int. J. Syst. Evol. Microbiol.">
        <title>Complete genome sequence of Corynebacterium casei LMG S-19264T (=DSM 44701T), isolated from a smear-ripened cheese.</title>
        <authorList>
            <consortium name="US DOE Joint Genome Institute (JGI-PGF)"/>
            <person name="Walter F."/>
            <person name="Albersmeier A."/>
            <person name="Kalinowski J."/>
            <person name="Ruckert C."/>
        </authorList>
    </citation>
    <scope>NUCLEOTIDE SEQUENCE</scope>
    <source>
        <strain evidence="1">VKM B-2222</strain>
    </source>
</reference>
<accession>A0AAD3P223</accession>
<evidence type="ECO:0000313" key="1">
    <source>
        <dbReference type="EMBL" id="GLK65826.1"/>
    </source>
</evidence>
<protein>
    <submittedName>
        <fullName evidence="1">Uncharacterized protein</fullName>
    </submittedName>
</protein>
<dbReference type="EMBL" id="BSFH01000095">
    <property type="protein sequence ID" value="GLK65826.1"/>
    <property type="molecule type" value="Genomic_DNA"/>
</dbReference>
<gene>
    <name evidence="1" type="ORF">GCM10017635_33030</name>
</gene>
<sequence>MTETKARAEAEALGAVAGAGVIAGCDPEAPGAPGGTTGAATQPASTSTIAATPCHAFIIRLPCLIITFRTTLAVPIAGSQAPGLPGHKYHAIVEKR</sequence>
<keyword evidence="2" id="KW-1185">Reference proteome</keyword>
<dbReference type="PROSITE" id="PS51257">
    <property type="entry name" value="PROKAR_LIPOPROTEIN"/>
    <property type="match status" value="1"/>
</dbReference>
<dbReference type="AlphaFoldDB" id="A0AAD3P223"/>
<reference evidence="1" key="2">
    <citation type="submission" date="2023-01" db="EMBL/GenBank/DDBJ databases">
        <authorList>
            <person name="Sun Q."/>
            <person name="Evtushenko L."/>
        </authorList>
    </citation>
    <scope>NUCLEOTIDE SEQUENCE</scope>
    <source>
        <strain evidence="1">VKM B-2222</strain>
    </source>
</reference>
<dbReference type="Proteomes" id="UP001143349">
    <property type="component" value="Unassembled WGS sequence"/>
</dbReference>
<name>A0AAD3P223_9RHOB</name>
<organism evidence="1 2">
    <name type="scientific">Paracoccus kondratievae</name>
    <dbReference type="NCBI Taxonomy" id="135740"/>
    <lineage>
        <taxon>Bacteria</taxon>
        <taxon>Pseudomonadati</taxon>
        <taxon>Pseudomonadota</taxon>
        <taxon>Alphaproteobacteria</taxon>
        <taxon>Rhodobacterales</taxon>
        <taxon>Paracoccaceae</taxon>
        <taxon>Paracoccus</taxon>
    </lineage>
</organism>
<evidence type="ECO:0000313" key="2">
    <source>
        <dbReference type="Proteomes" id="UP001143349"/>
    </source>
</evidence>